<dbReference type="InterPro" id="IPR015943">
    <property type="entry name" value="WD40/YVTN_repeat-like_dom_sf"/>
</dbReference>
<organism evidence="8 9">
    <name type="scientific">Elasticomyces elasticus</name>
    <dbReference type="NCBI Taxonomy" id="574655"/>
    <lineage>
        <taxon>Eukaryota</taxon>
        <taxon>Fungi</taxon>
        <taxon>Dikarya</taxon>
        <taxon>Ascomycota</taxon>
        <taxon>Pezizomycotina</taxon>
        <taxon>Dothideomycetes</taxon>
        <taxon>Dothideomycetidae</taxon>
        <taxon>Mycosphaerellales</taxon>
        <taxon>Teratosphaeriaceae</taxon>
        <taxon>Elasticomyces</taxon>
    </lineage>
</organism>
<dbReference type="InterPro" id="IPR020472">
    <property type="entry name" value="WD40_PAC1"/>
</dbReference>
<dbReference type="InterPro" id="IPR037590">
    <property type="entry name" value="WDR24"/>
</dbReference>
<feature type="region of interest" description="Disordered" evidence="7">
    <location>
        <begin position="436"/>
        <end position="462"/>
    </location>
</feature>
<keyword evidence="2" id="KW-0479">Metal-binding</keyword>
<feature type="compositionally biased region" description="Basic residues" evidence="7">
    <location>
        <begin position="437"/>
        <end position="448"/>
    </location>
</feature>
<evidence type="ECO:0000256" key="2">
    <source>
        <dbReference type="ARBA" id="ARBA00022723"/>
    </source>
</evidence>
<evidence type="ECO:0000256" key="1">
    <source>
        <dbReference type="ARBA" id="ARBA00022574"/>
    </source>
</evidence>
<dbReference type="Pfam" id="PF00400">
    <property type="entry name" value="WD40"/>
    <property type="match status" value="2"/>
</dbReference>
<evidence type="ECO:0000256" key="7">
    <source>
        <dbReference type="SAM" id="MobiDB-lite"/>
    </source>
</evidence>
<proteinExistence type="predicted"/>
<feature type="region of interest" description="Disordered" evidence="7">
    <location>
        <begin position="672"/>
        <end position="692"/>
    </location>
</feature>
<dbReference type="InterPro" id="IPR001680">
    <property type="entry name" value="WD40_rpt"/>
</dbReference>
<feature type="region of interest" description="Disordered" evidence="7">
    <location>
        <begin position="1"/>
        <end position="27"/>
    </location>
</feature>
<comment type="caution">
    <text evidence="8">The sequence shown here is derived from an EMBL/GenBank/DDBJ whole genome shotgun (WGS) entry which is preliminary data.</text>
</comment>
<dbReference type="SMART" id="SM00320">
    <property type="entry name" value="WD40"/>
    <property type="match status" value="4"/>
</dbReference>
<dbReference type="AlphaFoldDB" id="A0AAN7WGT6"/>
<dbReference type="GO" id="GO:1904263">
    <property type="term" value="P:positive regulation of TORC1 signaling"/>
    <property type="evidence" value="ECO:0007669"/>
    <property type="project" value="TreeGrafter"/>
</dbReference>
<accession>A0AAN7WGT6</accession>
<dbReference type="PROSITE" id="PS00678">
    <property type="entry name" value="WD_REPEATS_1"/>
    <property type="match status" value="2"/>
</dbReference>
<keyword evidence="5" id="KW-0862">Zinc</keyword>
<evidence type="ECO:0000313" key="8">
    <source>
        <dbReference type="EMBL" id="KAK5705137.1"/>
    </source>
</evidence>
<keyword evidence="3" id="KW-0677">Repeat</keyword>
<dbReference type="GO" id="GO:0061700">
    <property type="term" value="C:GATOR2 complex"/>
    <property type="evidence" value="ECO:0007669"/>
    <property type="project" value="TreeGrafter"/>
</dbReference>
<sequence length="907" mass="99838">MSNEHTISRRTSVAIPNAPPLPAPLPAARPLQRARDAAYRFIGYPPQPPSTNGEARAWISGRHAILGATENATASHKTGLEINTIAVNESGTHALLGGKEIFKTVKIENGHCVEEQNLRTAIRSTPNQASGKPRQSYSIDIADVAWAKGSSGNYVAAATSSGKIVLYDIGHAGIQAAQLHEHFRQVHKVTFNPHSGNLLLSGSQDGTVRLWDIRDARDTANTLHSKRKYSGQSDGVRDVKWSPTDGMDFAFGTDSGWVQRWDIRNLKSAKVKIAAHALSCNIIDWHPDGSHLASGSSDKTIRVWDVSGSRKGKASWEVKTPYPVMNARWRPACESSMPADNGAKQCTQIVTGYDQEHPVLHLWDLRRPALPFREMMPYASAPTDLTWHSTDLLWTVGREGVFLQSDIQHAPKTMDNRNLQSFAVSPTGELLAFVQRRQQRRSPKRHHPHDNENGTVPSTLRNSLGITRANTGASSKYDAAETTTPIISRGWQDDSLDHLFLSMRPASSRSNSGTKTPSGGHNIPILGLGQILHNRKSFSPQQVAIRGMLPYHVDPDVFRFLASNYTHFSHLAATADQNILNKVLDGLERNHDVAERAGLYKLAQSWKIIRFVTMSHIEARSPCTPAMPNPVGATTLGGNAVSRGMHRGDVADTSSKFLPGRSISPQCHIEHKPVQSQKDGDPPPDDTESPFDLPKLLKEMLQYHCAKGDAQTAAHLLLHLVPLLPATNPLSDDDAERNISIYTDALSEAGCLERDIPDIIEKHLGHLVLKGLHPFQVESILCTYHEQLLRHRLFVEACALRKICYPAFPSVYEDFMVDNHLMLSCSKCGKPMESDATKDKCASCKTKMEPCQYCWESASPFGMGVLMTVCLKCNHSMHSGCSEEWFGKEVGDGCATEGCLCNCVEKG</sequence>
<evidence type="ECO:0000313" key="9">
    <source>
        <dbReference type="Proteomes" id="UP001310594"/>
    </source>
</evidence>
<protein>
    <submittedName>
        <fullName evidence="8">SEA (Seh1-associated) complex subunit</fullName>
    </submittedName>
</protein>
<dbReference type="Gene3D" id="2.130.10.10">
    <property type="entry name" value="YVTN repeat-like/Quinoprotein amine dehydrogenase"/>
    <property type="match status" value="2"/>
</dbReference>
<dbReference type="Proteomes" id="UP001310594">
    <property type="component" value="Unassembled WGS sequence"/>
</dbReference>
<dbReference type="GO" id="GO:0005829">
    <property type="term" value="C:cytosol"/>
    <property type="evidence" value="ECO:0007669"/>
    <property type="project" value="TreeGrafter"/>
</dbReference>
<dbReference type="GO" id="GO:0008270">
    <property type="term" value="F:zinc ion binding"/>
    <property type="evidence" value="ECO:0007669"/>
    <property type="project" value="UniProtKB-KW"/>
</dbReference>
<keyword evidence="4" id="KW-0863">Zinc-finger</keyword>
<gene>
    <name evidence="8" type="primary">RTC1</name>
    <name evidence="8" type="ORF">LTR97_002254</name>
</gene>
<dbReference type="PRINTS" id="PR00320">
    <property type="entry name" value="GPROTEINBRPT"/>
</dbReference>
<dbReference type="PANTHER" id="PTHR46200">
    <property type="entry name" value="GATOR COMPLEX PROTEIN WDR24"/>
    <property type="match status" value="1"/>
</dbReference>
<dbReference type="PROSITE" id="PS50082">
    <property type="entry name" value="WD_REPEATS_2"/>
    <property type="match status" value="2"/>
</dbReference>
<feature type="repeat" description="WD" evidence="6">
    <location>
        <begin position="273"/>
        <end position="314"/>
    </location>
</feature>
<evidence type="ECO:0000256" key="4">
    <source>
        <dbReference type="ARBA" id="ARBA00022771"/>
    </source>
</evidence>
<feature type="repeat" description="WD" evidence="6">
    <location>
        <begin position="179"/>
        <end position="221"/>
    </location>
</feature>
<dbReference type="SUPFAM" id="SSF50978">
    <property type="entry name" value="WD40 repeat-like"/>
    <property type="match status" value="1"/>
</dbReference>
<dbReference type="InterPro" id="IPR019775">
    <property type="entry name" value="WD40_repeat_CS"/>
</dbReference>
<reference evidence="8" key="1">
    <citation type="submission" date="2023-08" db="EMBL/GenBank/DDBJ databases">
        <title>Black Yeasts Isolated from many extreme environments.</title>
        <authorList>
            <person name="Coleine C."/>
            <person name="Stajich J.E."/>
            <person name="Selbmann L."/>
        </authorList>
    </citation>
    <scope>NUCLEOTIDE SEQUENCE</scope>
    <source>
        <strain evidence="8">CCFEE 5810</strain>
    </source>
</reference>
<dbReference type="GO" id="GO:0016239">
    <property type="term" value="P:positive regulation of macroautophagy"/>
    <property type="evidence" value="ECO:0007669"/>
    <property type="project" value="TreeGrafter"/>
</dbReference>
<feature type="compositionally biased region" description="Pro residues" evidence="7">
    <location>
        <begin position="17"/>
        <end position="27"/>
    </location>
</feature>
<dbReference type="EMBL" id="JAVRQU010000003">
    <property type="protein sequence ID" value="KAK5705137.1"/>
    <property type="molecule type" value="Genomic_DNA"/>
</dbReference>
<feature type="compositionally biased region" description="Basic and acidic residues" evidence="7">
    <location>
        <begin position="672"/>
        <end position="681"/>
    </location>
</feature>
<evidence type="ECO:0000256" key="3">
    <source>
        <dbReference type="ARBA" id="ARBA00022737"/>
    </source>
</evidence>
<evidence type="ECO:0000256" key="6">
    <source>
        <dbReference type="PROSITE-ProRule" id="PRU00221"/>
    </source>
</evidence>
<dbReference type="InterPro" id="IPR036322">
    <property type="entry name" value="WD40_repeat_dom_sf"/>
</dbReference>
<dbReference type="GO" id="GO:0005774">
    <property type="term" value="C:vacuolar membrane"/>
    <property type="evidence" value="ECO:0007669"/>
    <property type="project" value="TreeGrafter"/>
</dbReference>
<keyword evidence="1 6" id="KW-0853">WD repeat</keyword>
<dbReference type="PANTHER" id="PTHR46200:SF1">
    <property type="entry name" value="GATOR COMPLEX PROTEIN WDR24"/>
    <property type="match status" value="1"/>
</dbReference>
<feature type="compositionally biased region" description="Polar residues" evidence="7">
    <location>
        <begin position="453"/>
        <end position="462"/>
    </location>
</feature>
<dbReference type="PROSITE" id="PS50294">
    <property type="entry name" value="WD_REPEATS_REGION"/>
    <property type="match status" value="2"/>
</dbReference>
<evidence type="ECO:0000256" key="5">
    <source>
        <dbReference type="ARBA" id="ARBA00022833"/>
    </source>
</evidence>
<name>A0AAN7WGT6_9PEZI</name>
<feature type="compositionally biased region" description="Polar residues" evidence="7">
    <location>
        <begin position="1"/>
        <end position="11"/>
    </location>
</feature>